<dbReference type="PROSITE" id="PS50929">
    <property type="entry name" value="ABC_TM1F"/>
    <property type="match status" value="1"/>
</dbReference>
<keyword evidence="5 12" id="KW-0067">ATP-binding</keyword>
<comment type="caution">
    <text evidence="12">The sequence shown here is derived from an EMBL/GenBank/DDBJ whole genome shotgun (WGS) entry which is preliminary data.</text>
</comment>
<evidence type="ECO:0000313" key="12">
    <source>
        <dbReference type="EMBL" id="RXG95233.1"/>
    </source>
</evidence>
<dbReference type="GO" id="GO:0005524">
    <property type="term" value="F:ATP binding"/>
    <property type="evidence" value="ECO:0007669"/>
    <property type="project" value="UniProtKB-KW"/>
</dbReference>
<dbReference type="Pfam" id="PF00005">
    <property type="entry name" value="ABC_tran"/>
    <property type="match status" value="1"/>
</dbReference>
<dbReference type="Gene3D" id="1.20.1560.10">
    <property type="entry name" value="ABC transporter type 1, transmembrane domain"/>
    <property type="match status" value="1"/>
</dbReference>
<feature type="transmembrane region" description="Helical" evidence="9">
    <location>
        <begin position="280"/>
        <end position="297"/>
    </location>
</feature>
<dbReference type="InterPro" id="IPR003439">
    <property type="entry name" value="ABC_transporter-like_ATP-bd"/>
</dbReference>
<evidence type="ECO:0000256" key="2">
    <source>
        <dbReference type="ARBA" id="ARBA00005417"/>
    </source>
</evidence>
<dbReference type="GO" id="GO:0140359">
    <property type="term" value="F:ABC-type transporter activity"/>
    <property type="evidence" value="ECO:0007669"/>
    <property type="project" value="InterPro"/>
</dbReference>
<dbReference type="SUPFAM" id="SSF90123">
    <property type="entry name" value="ABC transporter transmembrane region"/>
    <property type="match status" value="1"/>
</dbReference>
<dbReference type="RefSeq" id="WP_128956206.1">
    <property type="nucleotide sequence ID" value="NZ_RKMK01000016.1"/>
</dbReference>
<dbReference type="GO" id="GO:0005886">
    <property type="term" value="C:plasma membrane"/>
    <property type="evidence" value="ECO:0007669"/>
    <property type="project" value="UniProtKB-SubCell"/>
</dbReference>
<comment type="similarity">
    <text evidence="2">Belongs to the ABC transporter superfamily.</text>
</comment>
<dbReference type="Proteomes" id="UP000290174">
    <property type="component" value="Unassembled WGS sequence"/>
</dbReference>
<organism evidence="12 13">
    <name type="scientific">Bradyrhizobium zhanjiangense</name>
    <dbReference type="NCBI Taxonomy" id="1325107"/>
    <lineage>
        <taxon>Bacteria</taxon>
        <taxon>Pseudomonadati</taxon>
        <taxon>Pseudomonadota</taxon>
        <taxon>Alphaproteobacteria</taxon>
        <taxon>Hyphomicrobiales</taxon>
        <taxon>Nitrobacteraceae</taxon>
        <taxon>Bradyrhizobium</taxon>
    </lineage>
</organism>
<dbReference type="GO" id="GO:0016887">
    <property type="term" value="F:ATP hydrolysis activity"/>
    <property type="evidence" value="ECO:0007669"/>
    <property type="project" value="InterPro"/>
</dbReference>
<feature type="transmembrane region" description="Helical" evidence="9">
    <location>
        <begin position="165"/>
        <end position="183"/>
    </location>
</feature>
<dbReference type="EMBL" id="RKMK01000016">
    <property type="protein sequence ID" value="RXG95233.1"/>
    <property type="molecule type" value="Genomic_DNA"/>
</dbReference>
<dbReference type="InterPro" id="IPR036640">
    <property type="entry name" value="ABC1_TM_sf"/>
</dbReference>
<comment type="subcellular location">
    <subcellularLocation>
        <location evidence="1">Cell membrane</location>
        <topology evidence="1">Multi-pass membrane protein</topology>
    </subcellularLocation>
</comment>
<protein>
    <submittedName>
        <fullName evidence="12">ABC transporter ATP-binding protein</fullName>
    </submittedName>
</protein>
<name>A0A4Q0QME7_9BRAD</name>
<evidence type="ECO:0000256" key="5">
    <source>
        <dbReference type="ARBA" id="ARBA00022840"/>
    </source>
</evidence>
<feature type="transmembrane region" description="Helical" evidence="9">
    <location>
        <begin position="251"/>
        <end position="274"/>
    </location>
</feature>
<accession>A0A4Q0QME7</accession>
<dbReference type="PANTHER" id="PTHR24221">
    <property type="entry name" value="ATP-BINDING CASSETTE SUB-FAMILY B"/>
    <property type="match status" value="1"/>
</dbReference>
<dbReference type="InterPro" id="IPR017871">
    <property type="entry name" value="ABC_transporter-like_CS"/>
</dbReference>
<evidence type="ECO:0000256" key="4">
    <source>
        <dbReference type="ARBA" id="ARBA00022741"/>
    </source>
</evidence>
<comment type="function">
    <text evidence="8">Involved in beta-(1--&gt;2)glucan export. Transmembrane domains (TMD) form a pore in the inner membrane and the ATP-binding domain (NBD) is responsible for energy generation.</text>
</comment>
<gene>
    <name evidence="12" type="ORF">EAS61_18900</name>
</gene>
<feature type="transmembrane region" description="Helical" evidence="9">
    <location>
        <begin position="60"/>
        <end position="80"/>
    </location>
</feature>
<dbReference type="PANTHER" id="PTHR24221:SF654">
    <property type="entry name" value="ATP-BINDING CASSETTE SUB-FAMILY B MEMBER 6"/>
    <property type="match status" value="1"/>
</dbReference>
<sequence length="565" mass="61289">MNWGKPLLPPLQWDIIKTSLQSSRLLVAGFLLTTIAASASAVAGPLLFSRAVARLASAPPLLTVSLLLLFAVTAALARCLQEVKAVLSNRLEQDVRNLSSKKIMAALVSAEGSLFAQNNPSKISVMVESWHQSNKIYIQLYLMVLIGGVADVAFSFLAVGGAANWFVALFVLAYGAVLVLITWKSNRVTKAYQAEAQASSNEGSNVLGNAIENIISIRVFRAQPWIAELYERQAAATRRAWLSFYGARLRYGALQAILLFVQYASILGLSLWLYDQSGEIGGLVMVSLILVQLNRPFELIGMSIRDIMVARGMARPLQALLDAHAPAARPAMLKRTMPVSGSLTISISALSFGYERAASPLLSGITGEFKPGVINFIIGRSGAGKSTLMQLLLKMHQGYSGLVRVGSLDLATIDPEDYLAHVGYVPPEPMMMNLSIRENVLLGRPFSDADVLHALECVHLADKVTSLRDGLDYRVGERGQLLSGGERQRLAIARALIARPRLLLLDEASSGLDEQTERGIFDELRQLASDTTIIAITHRRGVISPRDYVLDLSWSASARASPVLA</sequence>
<evidence type="ECO:0000313" key="13">
    <source>
        <dbReference type="Proteomes" id="UP000290174"/>
    </source>
</evidence>
<feature type="transmembrane region" description="Helical" evidence="9">
    <location>
        <begin position="140"/>
        <end position="159"/>
    </location>
</feature>
<dbReference type="PROSITE" id="PS00211">
    <property type="entry name" value="ABC_TRANSPORTER_1"/>
    <property type="match status" value="1"/>
</dbReference>
<feature type="transmembrane region" description="Helical" evidence="9">
    <location>
        <begin position="25"/>
        <end position="48"/>
    </location>
</feature>
<dbReference type="Pfam" id="PF00664">
    <property type="entry name" value="ABC_membrane"/>
    <property type="match status" value="1"/>
</dbReference>
<feature type="domain" description="ABC transporter" evidence="10">
    <location>
        <begin position="345"/>
        <end position="565"/>
    </location>
</feature>
<evidence type="ECO:0000256" key="8">
    <source>
        <dbReference type="ARBA" id="ARBA00024722"/>
    </source>
</evidence>
<dbReference type="Gene3D" id="3.40.50.300">
    <property type="entry name" value="P-loop containing nucleotide triphosphate hydrolases"/>
    <property type="match status" value="1"/>
</dbReference>
<evidence type="ECO:0000256" key="9">
    <source>
        <dbReference type="SAM" id="Phobius"/>
    </source>
</evidence>
<evidence type="ECO:0000256" key="3">
    <source>
        <dbReference type="ARBA" id="ARBA00022692"/>
    </source>
</evidence>
<keyword evidence="7 9" id="KW-0472">Membrane</keyword>
<feature type="domain" description="ABC transmembrane type-1" evidence="11">
    <location>
        <begin position="31"/>
        <end position="308"/>
    </location>
</feature>
<evidence type="ECO:0000256" key="7">
    <source>
        <dbReference type="ARBA" id="ARBA00023136"/>
    </source>
</evidence>
<proteinExistence type="inferred from homology"/>
<keyword evidence="6 9" id="KW-1133">Transmembrane helix</keyword>
<dbReference type="InterPro" id="IPR011527">
    <property type="entry name" value="ABC1_TM_dom"/>
</dbReference>
<evidence type="ECO:0000256" key="6">
    <source>
        <dbReference type="ARBA" id="ARBA00022989"/>
    </source>
</evidence>
<dbReference type="SUPFAM" id="SSF52540">
    <property type="entry name" value="P-loop containing nucleoside triphosphate hydrolases"/>
    <property type="match status" value="1"/>
</dbReference>
<dbReference type="InterPro" id="IPR039421">
    <property type="entry name" value="Type_1_exporter"/>
</dbReference>
<dbReference type="InterPro" id="IPR003593">
    <property type="entry name" value="AAA+_ATPase"/>
</dbReference>
<dbReference type="PROSITE" id="PS50893">
    <property type="entry name" value="ABC_TRANSPORTER_2"/>
    <property type="match status" value="1"/>
</dbReference>
<evidence type="ECO:0000259" key="11">
    <source>
        <dbReference type="PROSITE" id="PS50929"/>
    </source>
</evidence>
<evidence type="ECO:0000259" key="10">
    <source>
        <dbReference type="PROSITE" id="PS50893"/>
    </source>
</evidence>
<dbReference type="InterPro" id="IPR027417">
    <property type="entry name" value="P-loop_NTPase"/>
</dbReference>
<keyword evidence="3 9" id="KW-0812">Transmembrane</keyword>
<evidence type="ECO:0000256" key="1">
    <source>
        <dbReference type="ARBA" id="ARBA00004651"/>
    </source>
</evidence>
<dbReference type="SMART" id="SM00382">
    <property type="entry name" value="AAA"/>
    <property type="match status" value="1"/>
</dbReference>
<reference evidence="12 13" key="1">
    <citation type="submission" date="2018-11" db="EMBL/GenBank/DDBJ databases">
        <title>Bradyrhizobium sp. nov., isolated from effective nodules of peanut in China.</title>
        <authorList>
            <person name="Li Y."/>
        </authorList>
    </citation>
    <scope>NUCLEOTIDE SEQUENCE [LARGE SCALE GENOMIC DNA]</scope>
    <source>
        <strain evidence="12 13">CCBAU 51770</strain>
    </source>
</reference>
<dbReference type="AlphaFoldDB" id="A0A4Q0QME7"/>
<keyword evidence="4" id="KW-0547">Nucleotide-binding</keyword>